<name>A0A3M0M6H8_9RHOB</name>
<dbReference type="PROSITE" id="PS00065">
    <property type="entry name" value="D_2_HYDROXYACID_DH_1"/>
    <property type="match status" value="1"/>
</dbReference>
<dbReference type="SUPFAM" id="SSF52283">
    <property type="entry name" value="Formate/glycerate dehydrogenase catalytic domain-like"/>
    <property type="match status" value="1"/>
</dbReference>
<reference evidence="7 8" key="1">
    <citation type="submission" date="2018-07" db="EMBL/GenBank/DDBJ databases">
        <authorList>
            <person name="Zhang Y."/>
            <person name="Wang L."/>
            <person name="Ma S."/>
        </authorList>
    </citation>
    <scope>NUCLEOTIDE SEQUENCE [LARGE SCALE GENOMIC DNA]</scope>
    <source>
        <strain evidence="7 8">4-2</strain>
    </source>
</reference>
<dbReference type="GO" id="GO:0030267">
    <property type="term" value="F:glyoxylate reductase (NADPH) activity"/>
    <property type="evidence" value="ECO:0007669"/>
    <property type="project" value="TreeGrafter"/>
</dbReference>
<proteinExistence type="inferred from homology"/>
<feature type="domain" description="D-isomer specific 2-hydroxyacid dehydrogenase NAD-binding" evidence="6">
    <location>
        <begin position="106"/>
        <end position="283"/>
    </location>
</feature>
<dbReference type="RefSeq" id="WP_122113533.1">
    <property type="nucleotide sequence ID" value="NZ_QOKZ01000007.1"/>
</dbReference>
<evidence type="ECO:0000256" key="3">
    <source>
        <dbReference type="ARBA" id="ARBA00023027"/>
    </source>
</evidence>
<dbReference type="OrthoDB" id="9793626at2"/>
<dbReference type="InterPro" id="IPR029752">
    <property type="entry name" value="D-isomer_DH_CS1"/>
</dbReference>
<gene>
    <name evidence="7" type="ORF">C9E81_16935</name>
</gene>
<keyword evidence="8" id="KW-1185">Reference proteome</keyword>
<evidence type="ECO:0000259" key="6">
    <source>
        <dbReference type="Pfam" id="PF02826"/>
    </source>
</evidence>
<dbReference type="Gene3D" id="3.40.50.720">
    <property type="entry name" value="NAD(P)-binding Rossmann-like Domain"/>
    <property type="match status" value="2"/>
</dbReference>
<dbReference type="EMBL" id="QOKZ01000007">
    <property type="protein sequence ID" value="RMC33219.1"/>
    <property type="molecule type" value="Genomic_DNA"/>
</dbReference>
<dbReference type="InterPro" id="IPR006139">
    <property type="entry name" value="D-isomer_2_OHA_DH_cat_dom"/>
</dbReference>
<dbReference type="GO" id="GO:0016618">
    <property type="term" value="F:hydroxypyruvate reductase [NAD(P)H] activity"/>
    <property type="evidence" value="ECO:0007669"/>
    <property type="project" value="TreeGrafter"/>
</dbReference>
<dbReference type="InterPro" id="IPR006140">
    <property type="entry name" value="D-isomer_DH_NAD-bd"/>
</dbReference>
<accession>A0A3M0M6H8</accession>
<dbReference type="Pfam" id="PF00389">
    <property type="entry name" value="2-Hacid_dh"/>
    <property type="match status" value="1"/>
</dbReference>
<dbReference type="PANTHER" id="PTHR10996">
    <property type="entry name" value="2-HYDROXYACID DEHYDROGENASE-RELATED"/>
    <property type="match status" value="1"/>
</dbReference>
<protein>
    <submittedName>
        <fullName evidence="7">D-glycerate dehydrogenase</fullName>
    </submittedName>
</protein>
<comment type="similarity">
    <text evidence="1 4">Belongs to the D-isomer specific 2-hydroxyacid dehydrogenase family.</text>
</comment>
<dbReference type="InterPro" id="IPR050223">
    <property type="entry name" value="D-isomer_2-hydroxyacid_DH"/>
</dbReference>
<dbReference type="Pfam" id="PF02826">
    <property type="entry name" value="2-Hacid_dh_C"/>
    <property type="match status" value="1"/>
</dbReference>
<evidence type="ECO:0000313" key="8">
    <source>
        <dbReference type="Proteomes" id="UP000273516"/>
    </source>
</evidence>
<sequence length="315" mass="33592">MKLLVTRPMTETATKALEARFDTVFRDNTPMIETEAGAALRDYDAIIPTLGDAFTARTFEGDLRCRILANFGAGYNHIDVAAAKAAGVAVTNTPDVVTDATADIAMALILMTMRRASEGERLLRAGQWTGWNPTQLLGGNVTGRTVGIIGMGRIGKAIARRCHLGFGMRVVFHNRSTVSALDIPARQMPGLHEMLRACDIAVVAVPGGVGTRHMIGKAELEALGHRSYLVNIARGDVVEEAALISALNECVIAGAGLDVYEREPEVPQALIDAPNATLLPHLGTATDEVRTDMAMRALANLIAFTEGQHPGDLVS</sequence>
<dbReference type="AlphaFoldDB" id="A0A3M0M6H8"/>
<organism evidence="7 8">
    <name type="scientific">Paracoccus alkanivorans</name>
    <dbReference type="NCBI Taxonomy" id="2116655"/>
    <lineage>
        <taxon>Bacteria</taxon>
        <taxon>Pseudomonadati</taxon>
        <taxon>Pseudomonadota</taxon>
        <taxon>Alphaproteobacteria</taxon>
        <taxon>Rhodobacterales</taxon>
        <taxon>Paracoccaceae</taxon>
        <taxon>Paracoccus</taxon>
    </lineage>
</organism>
<dbReference type="GO" id="GO:0005829">
    <property type="term" value="C:cytosol"/>
    <property type="evidence" value="ECO:0007669"/>
    <property type="project" value="TreeGrafter"/>
</dbReference>
<evidence type="ECO:0000256" key="1">
    <source>
        <dbReference type="ARBA" id="ARBA00005854"/>
    </source>
</evidence>
<dbReference type="Proteomes" id="UP000273516">
    <property type="component" value="Unassembled WGS sequence"/>
</dbReference>
<evidence type="ECO:0000313" key="7">
    <source>
        <dbReference type="EMBL" id="RMC33219.1"/>
    </source>
</evidence>
<comment type="caution">
    <text evidence="7">The sequence shown here is derived from an EMBL/GenBank/DDBJ whole genome shotgun (WGS) entry which is preliminary data.</text>
</comment>
<evidence type="ECO:0000259" key="5">
    <source>
        <dbReference type="Pfam" id="PF00389"/>
    </source>
</evidence>
<dbReference type="GO" id="GO:0051287">
    <property type="term" value="F:NAD binding"/>
    <property type="evidence" value="ECO:0007669"/>
    <property type="project" value="InterPro"/>
</dbReference>
<dbReference type="CDD" id="cd05301">
    <property type="entry name" value="GDH"/>
    <property type="match status" value="1"/>
</dbReference>
<dbReference type="FunFam" id="3.40.50.720:FF:000203">
    <property type="entry name" value="D-3-phosphoglycerate dehydrogenase (SerA)"/>
    <property type="match status" value="1"/>
</dbReference>
<evidence type="ECO:0000256" key="4">
    <source>
        <dbReference type="RuleBase" id="RU003719"/>
    </source>
</evidence>
<dbReference type="InterPro" id="IPR036291">
    <property type="entry name" value="NAD(P)-bd_dom_sf"/>
</dbReference>
<feature type="domain" description="D-isomer specific 2-hydroxyacid dehydrogenase catalytic" evidence="5">
    <location>
        <begin position="4"/>
        <end position="314"/>
    </location>
</feature>
<dbReference type="SUPFAM" id="SSF51735">
    <property type="entry name" value="NAD(P)-binding Rossmann-fold domains"/>
    <property type="match status" value="1"/>
</dbReference>
<keyword evidence="3" id="KW-0520">NAD</keyword>
<dbReference type="PANTHER" id="PTHR10996:SF283">
    <property type="entry name" value="GLYOXYLATE_HYDROXYPYRUVATE REDUCTASE B"/>
    <property type="match status" value="1"/>
</dbReference>
<evidence type="ECO:0000256" key="2">
    <source>
        <dbReference type="ARBA" id="ARBA00023002"/>
    </source>
</evidence>
<keyword evidence="2 4" id="KW-0560">Oxidoreductase</keyword>